<evidence type="ECO:0000313" key="11">
    <source>
        <dbReference type="EMBL" id="LAB66516.1"/>
    </source>
</evidence>
<feature type="compositionally biased region" description="Polar residues" evidence="8">
    <location>
        <begin position="543"/>
        <end position="560"/>
    </location>
</feature>
<dbReference type="CDD" id="cd21388">
    <property type="entry name" value="GAT_STAM"/>
    <property type="match status" value="1"/>
</dbReference>
<keyword evidence="4" id="KW-0813">Transport</keyword>
<reference evidence="11" key="2">
    <citation type="journal article" date="2018" name="Biosci. Biotechnol. Biochem.">
        <title>Polysaccharide hydrolase of the hadal zone amphipods Hirondellea gigas.</title>
        <authorList>
            <person name="Kobayashi H."/>
            <person name="Nagahama T."/>
            <person name="Arai W."/>
            <person name="Sasagawa Y."/>
            <person name="Umeda M."/>
            <person name="Hayashi T."/>
            <person name="Nikaido I."/>
            <person name="Watanabe H."/>
            <person name="Oguri K."/>
            <person name="Kitazato H."/>
            <person name="Fujioka K."/>
            <person name="Kido Y."/>
            <person name="Takami H."/>
        </authorList>
    </citation>
    <scope>NUCLEOTIDE SEQUENCE</scope>
    <source>
        <tissue evidence="11">Whole body</tissue>
    </source>
</reference>
<dbReference type="Pfam" id="PF00018">
    <property type="entry name" value="SH3_1"/>
    <property type="match status" value="1"/>
</dbReference>
<dbReference type="PROSITE" id="PS50179">
    <property type="entry name" value="VHS"/>
    <property type="match status" value="1"/>
</dbReference>
<dbReference type="CDD" id="cd11820">
    <property type="entry name" value="SH3_STAM"/>
    <property type="match status" value="1"/>
</dbReference>
<name>A0A2P2HY17_9CRUS</name>
<dbReference type="AlphaFoldDB" id="A0A2P2HY17"/>
<evidence type="ECO:0000256" key="3">
    <source>
        <dbReference type="ARBA" id="ARBA00022443"/>
    </source>
</evidence>
<dbReference type="SUPFAM" id="SSF50044">
    <property type="entry name" value="SH3-domain"/>
    <property type="match status" value="1"/>
</dbReference>
<feature type="region of interest" description="Disordered" evidence="8">
    <location>
        <begin position="637"/>
        <end position="658"/>
    </location>
</feature>
<dbReference type="EMBL" id="IACF01000761">
    <property type="protein sequence ID" value="LAB66516.1"/>
    <property type="molecule type" value="mRNA"/>
</dbReference>
<proteinExistence type="evidence at transcript level"/>
<dbReference type="InterPro" id="IPR002014">
    <property type="entry name" value="VHS_dom"/>
</dbReference>
<feature type="region of interest" description="Disordered" evidence="8">
    <location>
        <begin position="146"/>
        <end position="170"/>
    </location>
</feature>
<dbReference type="CDD" id="cd03568">
    <property type="entry name" value="VHS_STAM"/>
    <property type="match status" value="1"/>
</dbReference>
<dbReference type="PROSITE" id="PS50330">
    <property type="entry name" value="UIM"/>
    <property type="match status" value="1"/>
</dbReference>
<evidence type="ECO:0000259" key="10">
    <source>
        <dbReference type="PROSITE" id="PS50179"/>
    </source>
</evidence>
<dbReference type="Gene3D" id="2.30.30.40">
    <property type="entry name" value="SH3 Domains"/>
    <property type="match status" value="1"/>
</dbReference>
<sequence>MNLFSSSATPLDPHIDRATSDKNTSDDWAVILDVCDRVKEYNDGPKHCIRGISKKMLNDNPRISMQAITLLDSCVNNCGRTFLLEVASREFEQELRKIITSPRTHPKVSEKLRKCLKSWAEGEFKTDRQLSLIPALYSKLKAEGIDFSSSSDSPKKKKQEYSTDPNVVNNKQEEDDMAQAIQMSLQSSSSSKSQSSYNTTSRTLYPSDISNDLASSLDAGLVLSDSKGAANSSSGAGAASNAQDAVKKARALYDFEAAEDNELTFQAGELIVVIDSSDQHWWKGSNHRGEGLFPANFVTVDIHGEQNQGHHRNEKRVSFSEMVKVTEVEDGGAAATGGEEAEVAPVEVTGEVDEEKINFLLHLLHEADPTGDRPDDPQLPRIEEQVAAMAPTIDAELEQIDRRHNELSKLNVQLMQGLNLYHQLMREMPVNSIGGYYPAPYGPHPPMHDPATAAQMMPPPPHQQMIPGYQPYPGMPMMGPVGAPPPQIHQQHAPPPGVNPYPPGMGMSPVTMDMNGSMQPAPPQTTTGPLYHPAPPPAAAAAGNSQDSTCASSNSNVIDATSSNGSSSNNTTSNVTSMLPSYGHFPDAGPPPPPQYNLPPQQQQQHYQQQMPAAPQLNQQQQAPPQVVGQPIYSTIPLHHHQPPAAPTTAISYPQPLL</sequence>
<dbReference type="GO" id="GO:0043130">
    <property type="term" value="F:ubiquitin binding"/>
    <property type="evidence" value="ECO:0007669"/>
    <property type="project" value="InterPro"/>
</dbReference>
<dbReference type="SUPFAM" id="SSF48464">
    <property type="entry name" value="ENTH/VHS domain"/>
    <property type="match status" value="1"/>
</dbReference>
<dbReference type="Gene3D" id="1.25.40.90">
    <property type="match status" value="1"/>
</dbReference>
<evidence type="ECO:0000256" key="2">
    <source>
        <dbReference type="ARBA" id="ARBA00009666"/>
    </source>
</evidence>
<dbReference type="PRINTS" id="PR00452">
    <property type="entry name" value="SH3DOMAIN"/>
</dbReference>
<feature type="region of interest" description="Disordered" evidence="8">
    <location>
        <begin position="506"/>
        <end position="624"/>
    </location>
</feature>
<feature type="compositionally biased region" description="Low complexity" evidence="8">
    <location>
        <begin position="598"/>
        <end position="624"/>
    </location>
</feature>
<keyword evidence="6" id="KW-0653">Protein transport</keyword>
<evidence type="ECO:0000256" key="6">
    <source>
        <dbReference type="ARBA" id="ARBA00022927"/>
    </source>
</evidence>
<dbReference type="InterPro" id="IPR008942">
    <property type="entry name" value="ENTH_VHS"/>
</dbReference>
<dbReference type="PROSITE" id="PS50002">
    <property type="entry name" value="SH3"/>
    <property type="match status" value="1"/>
</dbReference>
<dbReference type="Gene3D" id="1.20.5.1940">
    <property type="match status" value="1"/>
</dbReference>
<dbReference type="InterPro" id="IPR050670">
    <property type="entry name" value="STAM"/>
</dbReference>
<feature type="domain" description="SH3" evidence="9">
    <location>
        <begin position="244"/>
        <end position="303"/>
    </location>
</feature>
<feature type="region of interest" description="Disordered" evidence="8">
    <location>
        <begin position="1"/>
        <end position="21"/>
    </location>
</feature>
<dbReference type="SMART" id="SM00288">
    <property type="entry name" value="VHS"/>
    <property type="match status" value="1"/>
</dbReference>
<evidence type="ECO:0000256" key="4">
    <source>
        <dbReference type="ARBA" id="ARBA00022448"/>
    </source>
</evidence>
<evidence type="ECO:0000256" key="7">
    <source>
        <dbReference type="PROSITE-ProRule" id="PRU00192"/>
    </source>
</evidence>
<evidence type="ECO:0000313" key="12">
    <source>
        <dbReference type="EMBL" id="LAC20383.1"/>
    </source>
</evidence>
<feature type="compositionally biased region" description="Polar residues" evidence="8">
    <location>
        <begin position="514"/>
        <end position="528"/>
    </location>
</feature>
<dbReference type="InterPro" id="IPR036028">
    <property type="entry name" value="SH3-like_dom_sf"/>
</dbReference>
<dbReference type="GO" id="GO:0043328">
    <property type="term" value="P:protein transport to vacuole involved in ubiquitin-dependent protein catabolic process via the multivesicular body sorting pathway"/>
    <property type="evidence" value="ECO:0007669"/>
    <property type="project" value="TreeGrafter"/>
</dbReference>
<feature type="domain" description="VHS" evidence="10">
    <location>
        <begin position="18"/>
        <end position="148"/>
    </location>
</feature>
<dbReference type="SMART" id="SM00326">
    <property type="entry name" value="SH3"/>
    <property type="match status" value="1"/>
</dbReference>
<feature type="compositionally biased region" description="Low complexity" evidence="8">
    <location>
        <begin position="561"/>
        <end position="577"/>
    </location>
</feature>
<dbReference type="InterPro" id="IPR003903">
    <property type="entry name" value="UIM_dom"/>
</dbReference>
<organism evidence="11">
    <name type="scientific">Hirondellea gigas</name>
    <dbReference type="NCBI Taxonomy" id="1518452"/>
    <lineage>
        <taxon>Eukaryota</taxon>
        <taxon>Metazoa</taxon>
        <taxon>Ecdysozoa</taxon>
        <taxon>Arthropoda</taxon>
        <taxon>Crustacea</taxon>
        <taxon>Multicrustacea</taxon>
        <taxon>Malacostraca</taxon>
        <taxon>Eumalacostraca</taxon>
        <taxon>Peracarida</taxon>
        <taxon>Amphipoda</taxon>
        <taxon>Amphilochidea</taxon>
        <taxon>Lysianassida</taxon>
        <taxon>Lysianassidira</taxon>
        <taxon>Lysianassoidea</taxon>
        <taxon>Lysianassidae</taxon>
        <taxon>Hirondellea</taxon>
    </lineage>
</organism>
<feature type="compositionally biased region" description="Pro residues" evidence="8">
    <location>
        <begin position="588"/>
        <end position="597"/>
    </location>
</feature>
<keyword evidence="3 7" id="KW-0728">SH3 domain</keyword>
<evidence type="ECO:0000256" key="8">
    <source>
        <dbReference type="SAM" id="MobiDB-lite"/>
    </source>
</evidence>
<dbReference type="EMBL" id="IACT01001016">
    <property type="protein sequence ID" value="LAC20383.1"/>
    <property type="molecule type" value="mRNA"/>
</dbReference>
<keyword evidence="5" id="KW-0967">Endosome</keyword>
<comment type="subcellular location">
    <subcellularLocation>
        <location evidence="1">Endosome</location>
    </subcellularLocation>
</comment>
<dbReference type="GO" id="GO:0033565">
    <property type="term" value="C:ESCRT-0 complex"/>
    <property type="evidence" value="ECO:0007669"/>
    <property type="project" value="TreeGrafter"/>
</dbReference>
<dbReference type="PANTHER" id="PTHR45929:SF3">
    <property type="entry name" value="JAK PATHWAY SIGNAL TRANSDUCTION ADAPTOR MOLECULE"/>
    <property type="match status" value="1"/>
</dbReference>
<evidence type="ECO:0000256" key="1">
    <source>
        <dbReference type="ARBA" id="ARBA00004177"/>
    </source>
</evidence>
<evidence type="ECO:0000256" key="5">
    <source>
        <dbReference type="ARBA" id="ARBA00022753"/>
    </source>
</evidence>
<evidence type="ECO:0000259" key="9">
    <source>
        <dbReference type="PROSITE" id="PS50002"/>
    </source>
</evidence>
<dbReference type="InterPro" id="IPR001452">
    <property type="entry name" value="SH3_domain"/>
</dbReference>
<dbReference type="Pfam" id="PF00790">
    <property type="entry name" value="VHS"/>
    <property type="match status" value="1"/>
</dbReference>
<reference evidence="12" key="1">
    <citation type="submission" date="2017-11" db="EMBL/GenBank/DDBJ databases">
        <title>The sensing device of the deep-sea amphipod.</title>
        <authorList>
            <person name="Kobayashi H."/>
            <person name="Nagahama T."/>
            <person name="Arai W."/>
            <person name="Sasagawa Y."/>
            <person name="Umeda M."/>
            <person name="Hayashi T."/>
            <person name="Nikaido I."/>
            <person name="Watanabe H."/>
            <person name="Oguri K."/>
            <person name="Kitazato H."/>
            <person name="Fujioka K."/>
            <person name="Kido Y."/>
            <person name="Takami H."/>
        </authorList>
    </citation>
    <scope>NUCLEOTIDE SEQUENCE</scope>
    <source>
        <tissue evidence="12">Whole body</tissue>
    </source>
</reference>
<protein>
    <submittedName>
        <fullName evidence="11">Signal transducing adapter molecule 1-like</fullName>
    </submittedName>
</protein>
<accession>A0A2P2HY17</accession>
<dbReference type="GO" id="GO:0035091">
    <property type="term" value="F:phosphatidylinositol binding"/>
    <property type="evidence" value="ECO:0007669"/>
    <property type="project" value="InterPro"/>
</dbReference>
<dbReference type="PANTHER" id="PTHR45929">
    <property type="entry name" value="JAK PATHWAY SIGNAL TRANSDUCTION ADAPTOR MOLECULE"/>
    <property type="match status" value="1"/>
</dbReference>
<comment type="similarity">
    <text evidence="2">Belongs to the STAM family.</text>
</comment>